<dbReference type="EMBL" id="KN822101">
    <property type="protein sequence ID" value="KIM57376.1"/>
    <property type="molecule type" value="Genomic_DNA"/>
</dbReference>
<keyword evidence="3" id="KW-1185">Reference proteome</keyword>
<feature type="compositionally biased region" description="Low complexity" evidence="1">
    <location>
        <begin position="176"/>
        <end position="190"/>
    </location>
</feature>
<reference evidence="2 3" key="1">
    <citation type="submission" date="2014-04" db="EMBL/GenBank/DDBJ databases">
        <authorList>
            <consortium name="DOE Joint Genome Institute"/>
            <person name="Kuo A."/>
            <person name="Kohler A."/>
            <person name="Nagy L.G."/>
            <person name="Floudas D."/>
            <person name="Copeland A."/>
            <person name="Barry K.W."/>
            <person name="Cichocki N."/>
            <person name="Veneault-Fourrey C."/>
            <person name="LaButti K."/>
            <person name="Lindquist E.A."/>
            <person name="Lipzen A."/>
            <person name="Lundell T."/>
            <person name="Morin E."/>
            <person name="Murat C."/>
            <person name="Sun H."/>
            <person name="Tunlid A."/>
            <person name="Henrissat B."/>
            <person name="Grigoriev I.V."/>
            <person name="Hibbett D.S."/>
            <person name="Martin F."/>
            <person name="Nordberg H.P."/>
            <person name="Cantor M.N."/>
            <person name="Hua S.X."/>
        </authorList>
    </citation>
    <scope>NUCLEOTIDE SEQUENCE [LARGE SCALE GENOMIC DNA]</scope>
    <source>
        <strain evidence="2 3">Foug A</strain>
    </source>
</reference>
<protein>
    <submittedName>
        <fullName evidence="2">Uncharacterized protein</fullName>
    </submittedName>
</protein>
<evidence type="ECO:0000256" key="1">
    <source>
        <dbReference type="SAM" id="MobiDB-lite"/>
    </source>
</evidence>
<evidence type="ECO:0000313" key="3">
    <source>
        <dbReference type="Proteomes" id="UP000053989"/>
    </source>
</evidence>
<dbReference type="HOGENOM" id="CLU_1378865_0_0_1"/>
<feature type="region of interest" description="Disordered" evidence="1">
    <location>
        <begin position="126"/>
        <end position="198"/>
    </location>
</feature>
<proteinExistence type="predicted"/>
<gene>
    <name evidence="2" type="ORF">SCLCIDRAFT_28857</name>
</gene>
<evidence type="ECO:0000313" key="2">
    <source>
        <dbReference type="EMBL" id="KIM57376.1"/>
    </source>
</evidence>
<dbReference type="AlphaFoldDB" id="A0A0C3DMW4"/>
<dbReference type="InParanoid" id="A0A0C3DMW4"/>
<sequence>METGYPGKKTKTSSDIEVVPALYPRSRPRPHVANPRSHRLARVIGDPLGTAVLNLRTHLAHSPQRWTLPAANIGKAAPHTHVAQLASNAREKRPFPSQSITRVATCPRSPISAGRLDGVACISPEPTRPPERALHADQQQALGSSSYSNSLGTATRGTRVPPDTHRMFTALPTCQASPAADRSPSRPSLALRDHRWLR</sequence>
<reference evidence="3" key="2">
    <citation type="submission" date="2015-01" db="EMBL/GenBank/DDBJ databases">
        <title>Evolutionary Origins and Diversification of the Mycorrhizal Mutualists.</title>
        <authorList>
            <consortium name="DOE Joint Genome Institute"/>
            <consortium name="Mycorrhizal Genomics Consortium"/>
            <person name="Kohler A."/>
            <person name="Kuo A."/>
            <person name="Nagy L.G."/>
            <person name="Floudas D."/>
            <person name="Copeland A."/>
            <person name="Barry K.W."/>
            <person name="Cichocki N."/>
            <person name="Veneault-Fourrey C."/>
            <person name="LaButti K."/>
            <person name="Lindquist E.A."/>
            <person name="Lipzen A."/>
            <person name="Lundell T."/>
            <person name="Morin E."/>
            <person name="Murat C."/>
            <person name="Riley R."/>
            <person name="Ohm R."/>
            <person name="Sun H."/>
            <person name="Tunlid A."/>
            <person name="Henrissat B."/>
            <person name="Grigoriev I.V."/>
            <person name="Hibbett D.S."/>
            <person name="Martin F."/>
        </authorList>
    </citation>
    <scope>NUCLEOTIDE SEQUENCE [LARGE SCALE GENOMIC DNA]</scope>
    <source>
        <strain evidence="3">Foug A</strain>
    </source>
</reference>
<organism evidence="2 3">
    <name type="scientific">Scleroderma citrinum Foug A</name>
    <dbReference type="NCBI Taxonomy" id="1036808"/>
    <lineage>
        <taxon>Eukaryota</taxon>
        <taxon>Fungi</taxon>
        <taxon>Dikarya</taxon>
        <taxon>Basidiomycota</taxon>
        <taxon>Agaricomycotina</taxon>
        <taxon>Agaricomycetes</taxon>
        <taxon>Agaricomycetidae</taxon>
        <taxon>Boletales</taxon>
        <taxon>Sclerodermatineae</taxon>
        <taxon>Sclerodermataceae</taxon>
        <taxon>Scleroderma</taxon>
    </lineage>
</organism>
<dbReference type="Proteomes" id="UP000053989">
    <property type="component" value="Unassembled WGS sequence"/>
</dbReference>
<accession>A0A0C3DMW4</accession>
<feature type="compositionally biased region" description="Polar residues" evidence="1">
    <location>
        <begin position="137"/>
        <end position="156"/>
    </location>
</feature>
<name>A0A0C3DMW4_9AGAM</name>